<dbReference type="AlphaFoldDB" id="A0A075FK43"/>
<reference evidence="2" key="1">
    <citation type="journal article" date="2014" name="Genome Biol. Evol.">
        <title>Pangenome evidence for extensive interdomain horizontal transfer affecting lineage core and shell genes in uncultured planktonic thaumarchaeota and euryarchaeota.</title>
        <authorList>
            <person name="Deschamps P."/>
            <person name="Zivanovic Y."/>
            <person name="Moreira D."/>
            <person name="Rodriguez-Valera F."/>
            <person name="Lopez-Garcia P."/>
        </authorList>
    </citation>
    <scope>NUCLEOTIDE SEQUENCE</scope>
</reference>
<proteinExistence type="predicted"/>
<evidence type="ECO:0000256" key="1">
    <source>
        <dbReference type="SAM" id="Phobius"/>
    </source>
</evidence>
<accession>A0A075FK43</accession>
<feature type="transmembrane region" description="Helical" evidence="1">
    <location>
        <begin position="52"/>
        <end position="70"/>
    </location>
</feature>
<name>A0A075FK43_9ARCH</name>
<organism evidence="2">
    <name type="scientific">uncultured marine thaumarchaeote AD1000_12_H07</name>
    <dbReference type="NCBI Taxonomy" id="1455891"/>
    <lineage>
        <taxon>Archaea</taxon>
        <taxon>Nitrososphaerota</taxon>
        <taxon>environmental samples</taxon>
    </lineage>
</organism>
<evidence type="ECO:0000313" key="2">
    <source>
        <dbReference type="EMBL" id="AIE91598.1"/>
    </source>
</evidence>
<dbReference type="EMBL" id="KF900344">
    <property type="protein sequence ID" value="AIE91598.1"/>
    <property type="molecule type" value="Genomic_DNA"/>
</dbReference>
<feature type="transmembrane region" description="Helical" evidence="1">
    <location>
        <begin position="21"/>
        <end position="40"/>
    </location>
</feature>
<protein>
    <submittedName>
        <fullName evidence="2">Uncharacterized protein</fullName>
    </submittedName>
</protein>
<feature type="transmembrane region" description="Helical" evidence="1">
    <location>
        <begin position="91"/>
        <end position="108"/>
    </location>
</feature>
<keyword evidence="1" id="KW-1133">Transmembrane helix</keyword>
<keyword evidence="1" id="KW-0472">Membrane</keyword>
<keyword evidence="1" id="KW-0812">Transmembrane</keyword>
<feature type="non-terminal residue" evidence="2">
    <location>
        <position position="117"/>
    </location>
</feature>
<sequence>MLRDRTSEWFVPKFGSRNFRVTIGLLFLPYTSIVTCFAAWGSLSGSFETERLIAVCVIYFLALGVSAHLLDAVGGKTKPWGDLPKRKLWTVSMIVLGIAFTIGMYYAFLDSPLLFAI</sequence>